<sequence length="100" mass="10951">MGKRSYLKVGGIIKAGPVLFNAIAIKRIGTASEVEVIGTADGQPFGYMIQPGQRVEPLPGYALRIDRITENGRIEFEAFAPFEHIHVQTKQKQARTAGVQ</sequence>
<protein>
    <submittedName>
        <fullName evidence="1">Uncharacterized protein</fullName>
    </submittedName>
</protein>
<dbReference type="EMBL" id="PUIA01000016">
    <property type="protein sequence ID" value="PQO39361.1"/>
    <property type="molecule type" value="Genomic_DNA"/>
</dbReference>
<dbReference type="RefSeq" id="WP_105350784.1">
    <property type="nucleotide sequence ID" value="NZ_PUIA01000016.1"/>
</dbReference>
<proteinExistence type="predicted"/>
<accession>A0A2S8G514</accession>
<evidence type="ECO:0000313" key="1">
    <source>
        <dbReference type="EMBL" id="PQO39361.1"/>
    </source>
</evidence>
<reference evidence="1 2" key="1">
    <citation type="submission" date="2018-02" db="EMBL/GenBank/DDBJ databases">
        <title>Comparative genomes isolates from brazilian mangrove.</title>
        <authorList>
            <person name="Araujo J.E."/>
            <person name="Taketani R.G."/>
            <person name="Silva M.C.P."/>
            <person name="Loureco M.V."/>
            <person name="Andreote F.D."/>
        </authorList>
    </citation>
    <scope>NUCLEOTIDE SEQUENCE [LARGE SCALE GENOMIC DNA]</scope>
    <source>
        <strain evidence="1 2">HEX-2 MGV</strain>
    </source>
</reference>
<comment type="caution">
    <text evidence="1">The sequence shown here is derived from an EMBL/GenBank/DDBJ whole genome shotgun (WGS) entry which is preliminary data.</text>
</comment>
<dbReference type="Proteomes" id="UP000240009">
    <property type="component" value="Unassembled WGS sequence"/>
</dbReference>
<evidence type="ECO:0000313" key="2">
    <source>
        <dbReference type="Proteomes" id="UP000240009"/>
    </source>
</evidence>
<organism evidence="1 2">
    <name type="scientific">Blastopirellula marina</name>
    <dbReference type="NCBI Taxonomy" id="124"/>
    <lineage>
        <taxon>Bacteria</taxon>
        <taxon>Pseudomonadati</taxon>
        <taxon>Planctomycetota</taxon>
        <taxon>Planctomycetia</taxon>
        <taxon>Pirellulales</taxon>
        <taxon>Pirellulaceae</taxon>
        <taxon>Blastopirellula</taxon>
    </lineage>
</organism>
<dbReference type="AlphaFoldDB" id="A0A2S8G514"/>
<name>A0A2S8G514_9BACT</name>
<gene>
    <name evidence="1" type="ORF">C5Y96_05765</name>
</gene>